<dbReference type="Proteomes" id="UP000298663">
    <property type="component" value="Unassembled WGS sequence"/>
</dbReference>
<evidence type="ECO:0000256" key="1">
    <source>
        <dbReference type="SAM" id="Phobius"/>
    </source>
</evidence>
<proteinExistence type="predicted"/>
<keyword evidence="2" id="KW-0732">Signal</keyword>
<dbReference type="AlphaFoldDB" id="A0A4U5M8Y5"/>
<keyword evidence="1" id="KW-1133">Transmembrane helix</keyword>
<keyword evidence="1" id="KW-0812">Transmembrane</keyword>
<feature type="signal peptide" evidence="2">
    <location>
        <begin position="1"/>
        <end position="25"/>
    </location>
</feature>
<protein>
    <recommendedName>
        <fullName evidence="5">Nematode cuticle collagen N-terminal domain-containing protein</fullName>
    </recommendedName>
</protein>
<reference evidence="3 4" key="1">
    <citation type="journal article" date="2015" name="Genome Biol.">
        <title>Comparative genomics of Steinernema reveals deeply conserved gene regulatory networks.</title>
        <authorList>
            <person name="Dillman A.R."/>
            <person name="Macchietto M."/>
            <person name="Porter C.F."/>
            <person name="Rogers A."/>
            <person name="Williams B."/>
            <person name="Antoshechkin I."/>
            <person name="Lee M.M."/>
            <person name="Goodwin Z."/>
            <person name="Lu X."/>
            <person name="Lewis E.E."/>
            <person name="Goodrich-Blair H."/>
            <person name="Stock S.P."/>
            <person name="Adams B.J."/>
            <person name="Sternberg P.W."/>
            <person name="Mortazavi A."/>
        </authorList>
    </citation>
    <scope>NUCLEOTIDE SEQUENCE [LARGE SCALE GENOMIC DNA]</scope>
    <source>
        <strain evidence="3 4">ALL</strain>
    </source>
</reference>
<reference evidence="3 4" key="2">
    <citation type="journal article" date="2019" name="G3 (Bethesda)">
        <title>Hybrid Assembly of the Genome of the Entomopathogenic Nematode Steinernema carpocapsae Identifies the X-Chromosome.</title>
        <authorList>
            <person name="Serra L."/>
            <person name="Macchietto M."/>
            <person name="Macias-Munoz A."/>
            <person name="McGill C.J."/>
            <person name="Rodriguez I.M."/>
            <person name="Rodriguez B."/>
            <person name="Murad R."/>
            <person name="Mortazavi A."/>
        </authorList>
    </citation>
    <scope>NUCLEOTIDE SEQUENCE [LARGE SCALE GENOMIC DNA]</scope>
    <source>
        <strain evidence="3 4">ALL</strain>
    </source>
</reference>
<name>A0A4U5M8Y5_STECR</name>
<comment type="caution">
    <text evidence="3">The sequence shown here is derived from an EMBL/GenBank/DDBJ whole genome shotgun (WGS) entry which is preliminary data.</text>
</comment>
<sequence>MRFGLLEALTVFLVFAAAPLQAANANESFPVALPFNFNKKFFAAGDVAERLPIREADLIWPDECSAIEEAPVPEQKTEEKPKEKIVIARMILNRLRAVRNVFSRAIRSVPRPFLGGFVAGFSTVIIFNMAVFLVLAAELDEAIFNALMEEEELIEKEVAAAIIRLEGIPEDNEAEC</sequence>
<accession>A0A4U5M8Y5</accession>
<evidence type="ECO:0000313" key="4">
    <source>
        <dbReference type="Proteomes" id="UP000298663"/>
    </source>
</evidence>
<evidence type="ECO:0000313" key="3">
    <source>
        <dbReference type="EMBL" id="TKR65426.1"/>
    </source>
</evidence>
<evidence type="ECO:0000256" key="2">
    <source>
        <dbReference type="SAM" id="SignalP"/>
    </source>
</evidence>
<evidence type="ECO:0008006" key="5">
    <source>
        <dbReference type="Google" id="ProtNLM"/>
    </source>
</evidence>
<keyword evidence="1" id="KW-0472">Membrane</keyword>
<dbReference type="EMBL" id="AZBU02000009">
    <property type="protein sequence ID" value="TKR65426.1"/>
    <property type="molecule type" value="Genomic_DNA"/>
</dbReference>
<organism evidence="3 4">
    <name type="scientific">Steinernema carpocapsae</name>
    <name type="common">Entomopathogenic nematode</name>
    <dbReference type="NCBI Taxonomy" id="34508"/>
    <lineage>
        <taxon>Eukaryota</taxon>
        <taxon>Metazoa</taxon>
        <taxon>Ecdysozoa</taxon>
        <taxon>Nematoda</taxon>
        <taxon>Chromadorea</taxon>
        <taxon>Rhabditida</taxon>
        <taxon>Tylenchina</taxon>
        <taxon>Panagrolaimomorpha</taxon>
        <taxon>Strongyloidoidea</taxon>
        <taxon>Steinernematidae</taxon>
        <taxon>Steinernema</taxon>
    </lineage>
</organism>
<gene>
    <name evidence="3" type="ORF">L596_025831</name>
</gene>
<feature type="transmembrane region" description="Helical" evidence="1">
    <location>
        <begin position="113"/>
        <end position="137"/>
    </location>
</feature>
<feature type="chain" id="PRO_5020860128" description="Nematode cuticle collagen N-terminal domain-containing protein" evidence="2">
    <location>
        <begin position="26"/>
        <end position="176"/>
    </location>
</feature>
<keyword evidence="4" id="KW-1185">Reference proteome</keyword>